<dbReference type="InterPro" id="IPR007219">
    <property type="entry name" value="XnlR_reg_dom"/>
</dbReference>
<dbReference type="InterPro" id="IPR036864">
    <property type="entry name" value="Zn2-C6_fun-type_DNA-bd_sf"/>
</dbReference>
<reference evidence="7 8" key="1">
    <citation type="journal article" date="2016" name="Mol. Biol. Evol.">
        <title>Comparative Genomics of Early-Diverging Mushroom-Forming Fungi Provides Insights into the Origins of Lignocellulose Decay Capabilities.</title>
        <authorList>
            <person name="Nagy L.G."/>
            <person name="Riley R."/>
            <person name="Tritt A."/>
            <person name="Adam C."/>
            <person name="Daum C."/>
            <person name="Floudas D."/>
            <person name="Sun H."/>
            <person name="Yadav J.S."/>
            <person name="Pangilinan J."/>
            <person name="Larsson K.H."/>
            <person name="Matsuura K."/>
            <person name="Barry K."/>
            <person name="Labutti K."/>
            <person name="Kuo R."/>
            <person name="Ohm R.A."/>
            <person name="Bhattacharya S.S."/>
            <person name="Shirouzu T."/>
            <person name="Yoshinaga Y."/>
            <person name="Martin F.M."/>
            <person name="Grigoriev I.V."/>
            <person name="Hibbett D.S."/>
        </authorList>
    </citation>
    <scope>NUCLEOTIDE SEQUENCE [LARGE SCALE GENOMIC DNA]</scope>
    <source>
        <strain evidence="7 8">CBS 109695</strain>
    </source>
</reference>
<evidence type="ECO:0000256" key="2">
    <source>
        <dbReference type="ARBA" id="ARBA00022723"/>
    </source>
</evidence>
<evidence type="ECO:0000256" key="3">
    <source>
        <dbReference type="ARBA" id="ARBA00023242"/>
    </source>
</evidence>
<dbReference type="InterPro" id="IPR050613">
    <property type="entry name" value="Sec_Metabolite_Reg"/>
</dbReference>
<sequence length="776" mass="85987">MSDSRNSNYGPTAICCAECRRSKIKCDRTVPCQGCVRRGCSHLCPNGTMPTAKGIKALTLQAQKSAQELKAAQARIKALEGALKAATNGAHPLLQVHEAQSMKPSATAAKPDYEELYEGRSHEATEMMGALLLGADGRARHLGESATSASLLTLIHTSGHGHGFDPRDTACFGMSSEIIDLYNAYPMGIADCAYETDHFTDFLPPRDRALELVDLYYAKFAIQHLPIPRSDLMKSFIDPIYQGNEVGSACAIHPHKLAVMFIVLASGTLRDNPAFASTLAHQYYVLSRASLSFRPITQEANTATVQAVYMHIWFLIMTTFDKTSEEQWLLKGICVTVAQIIGLQRDGAGWNMDEDEIQRRRILFWEIYVYDAWSSIGMGRPPSINLEYTDCRYPMDYDPSVVLTDTAELGFHAWKSRFAVSCLTPILHYFQGVKKASYAELLELDKKIRQRTPDHLMAPTNVSQNSRSWSPDPSKAIQQCTIIYVVESNLLYIHRKYFAQAIREEPLDPLKHKYGPSVMASYRGAYRIICGLRDLYAVHPEVTSKHKFSWASLFSACVVFAALIIGSPGSSVACEAFPYMERAVLFFKMVRSEEASSQSALSMLQRLLKRSQDAYTAFHSDSPRDSVLPNGLATEPDELAILGGRKSIITLRSASHAPAVQTANPPGHSDSYQPKDALDYDVLAGTVAPPPPAKPMQNGSEIGEMSAFFMNNVGHQEVPAFHMPTFEHELREQFIDTATYMDTSALDPTIWPPDEGGFMSQGEDVAWTMFAAQLLP</sequence>
<evidence type="ECO:0000259" key="6">
    <source>
        <dbReference type="PROSITE" id="PS51379"/>
    </source>
</evidence>
<evidence type="ECO:0000259" key="5">
    <source>
        <dbReference type="PROSITE" id="PS50048"/>
    </source>
</evidence>
<evidence type="ECO:0000256" key="1">
    <source>
        <dbReference type="ARBA" id="ARBA00004123"/>
    </source>
</evidence>
<proteinExistence type="predicted"/>
<feature type="domain" description="4Fe-4S ferredoxin-type" evidence="6">
    <location>
        <begin position="22"/>
        <end position="54"/>
    </location>
</feature>
<feature type="coiled-coil region" evidence="4">
    <location>
        <begin position="55"/>
        <end position="89"/>
    </location>
</feature>
<dbReference type="InterPro" id="IPR017896">
    <property type="entry name" value="4Fe4S_Fe-S-bd"/>
</dbReference>
<keyword evidence="4" id="KW-0175">Coiled coil</keyword>
<dbReference type="InterPro" id="IPR001138">
    <property type="entry name" value="Zn2Cys6_DnaBD"/>
</dbReference>
<dbReference type="AlphaFoldDB" id="A0A166HIY9"/>
<dbReference type="Gene3D" id="4.10.240.10">
    <property type="entry name" value="Zn(2)-C6 fungal-type DNA-binding domain"/>
    <property type="match status" value="1"/>
</dbReference>
<dbReference type="GO" id="GO:0005634">
    <property type="term" value="C:nucleus"/>
    <property type="evidence" value="ECO:0007669"/>
    <property type="project" value="UniProtKB-SubCell"/>
</dbReference>
<evidence type="ECO:0008006" key="9">
    <source>
        <dbReference type="Google" id="ProtNLM"/>
    </source>
</evidence>
<keyword evidence="2" id="KW-0479">Metal-binding</keyword>
<dbReference type="CDD" id="cd00067">
    <property type="entry name" value="GAL4"/>
    <property type="match status" value="1"/>
</dbReference>
<comment type="subcellular location">
    <subcellularLocation>
        <location evidence="1">Nucleus</location>
    </subcellularLocation>
</comment>
<dbReference type="PROSITE" id="PS51379">
    <property type="entry name" value="4FE4S_FER_2"/>
    <property type="match status" value="1"/>
</dbReference>
<evidence type="ECO:0000313" key="7">
    <source>
        <dbReference type="EMBL" id="KZP18907.1"/>
    </source>
</evidence>
<name>A0A166HIY9_9AGAM</name>
<keyword evidence="8" id="KW-1185">Reference proteome</keyword>
<dbReference type="SMART" id="SM00906">
    <property type="entry name" value="Fungal_trans"/>
    <property type="match status" value="1"/>
</dbReference>
<dbReference type="EMBL" id="KV417568">
    <property type="protein sequence ID" value="KZP18907.1"/>
    <property type="molecule type" value="Genomic_DNA"/>
</dbReference>
<dbReference type="PANTHER" id="PTHR31001:SF56">
    <property type="entry name" value="ZN(2)-C6 FUNGAL-TYPE DOMAIN-CONTAINING PROTEIN"/>
    <property type="match status" value="1"/>
</dbReference>
<dbReference type="CDD" id="cd12148">
    <property type="entry name" value="fungal_TF_MHR"/>
    <property type="match status" value="1"/>
</dbReference>
<accession>A0A166HIY9</accession>
<gene>
    <name evidence="7" type="ORF">FIBSPDRAFT_791300</name>
</gene>
<evidence type="ECO:0000256" key="4">
    <source>
        <dbReference type="SAM" id="Coils"/>
    </source>
</evidence>
<dbReference type="GO" id="GO:0006351">
    <property type="term" value="P:DNA-templated transcription"/>
    <property type="evidence" value="ECO:0007669"/>
    <property type="project" value="InterPro"/>
</dbReference>
<dbReference type="SUPFAM" id="SSF57701">
    <property type="entry name" value="Zn2/Cys6 DNA-binding domain"/>
    <property type="match status" value="1"/>
</dbReference>
<evidence type="ECO:0000313" key="8">
    <source>
        <dbReference type="Proteomes" id="UP000076532"/>
    </source>
</evidence>
<dbReference type="OrthoDB" id="424974at2759"/>
<dbReference type="Proteomes" id="UP000076532">
    <property type="component" value="Unassembled WGS sequence"/>
</dbReference>
<dbReference type="PROSITE" id="PS50048">
    <property type="entry name" value="ZN2_CY6_FUNGAL_2"/>
    <property type="match status" value="1"/>
</dbReference>
<keyword evidence="3" id="KW-0539">Nucleus</keyword>
<dbReference type="GO" id="GO:0003677">
    <property type="term" value="F:DNA binding"/>
    <property type="evidence" value="ECO:0007669"/>
    <property type="project" value="InterPro"/>
</dbReference>
<dbReference type="PANTHER" id="PTHR31001">
    <property type="entry name" value="UNCHARACTERIZED TRANSCRIPTIONAL REGULATORY PROTEIN"/>
    <property type="match status" value="1"/>
</dbReference>
<dbReference type="GO" id="GO:0000981">
    <property type="term" value="F:DNA-binding transcription factor activity, RNA polymerase II-specific"/>
    <property type="evidence" value="ECO:0007669"/>
    <property type="project" value="InterPro"/>
</dbReference>
<feature type="domain" description="Zn(2)-C6 fungal-type" evidence="5">
    <location>
        <begin position="15"/>
        <end position="44"/>
    </location>
</feature>
<organism evidence="7 8">
    <name type="scientific">Athelia psychrophila</name>
    <dbReference type="NCBI Taxonomy" id="1759441"/>
    <lineage>
        <taxon>Eukaryota</taxon>
        <taxon>Fungi</taxon>
        <taxon>Dikarya</taxon>
        <taxon>Basidiomycota</taxon>
        <taxon>Agaricomycotina</taxon>
        <taxon>Agaricomycetes</taxon>
        <taxon>Agaricomycetidae</taxon>
        <taxon>Atheliales</taxon>
        <taxon>Atheliaceae</taxon>
        <taxon>Athelia</taxon>
    </lineage>
</organism>
<dbReference type="Pfam" id="PF04082">
    <property type="entry name" value="Fungal_trans"/>
    <property type="match status" value="1"/>
</dbReference>
<dbReference type="GO" id="GO:0008270">
    <property type="term" value="F:zinc ion binding"/>
    <property type="evidence" value="ECO:0007669"/>
    <property type="project" value="InterPro"/>
</dbReference>
<protein>
    <recommendedName>
        <fullName evidence="9">Zn(2)-C6 fungal-type domain-containing protein</fullName>
    </recommendedName>
</protein>